<dbReference type="eggNOG" id="COG2843">
    <property type="taxonomic scope" value="Bacteria"/>
</dbReference>
<evidence type="ECO:0000313" key="4">
    <source>
        <dbReference type="Proteomes" id="UP000002943"/>
    </source>
</evidence>
<feature type="domain" description="Peptidase M15C" evidence="2">
    <location>
        <begin position="124"/>
        <end position="214"/>
    </location>
</feature>
<organism evidence="3 4">
    <name type="scientific">Vibrio caribbeanicus ATCC BAA-2122</name>
    <dbReference type="NCBI Taxonomy" id="796620"/>
    <lineage>
        <taxon>Bacteria</taxon>
        <taxon>Pseudomonadati</taxon>
        <taxon>Pseudomonadota</taxon>
        <taxon>Gammaproteobacteria</taxon>
        <taxon>Vibrionales</taxon>
        <taxon>Vibrionaceae</taxon>
        <taxon>Vibrio</taxon>
    </lineage>
</organism>
<dbReference type="Gene3D" id="3.30.1380.10">
    <property type="match status" value="1"/>
</dbReference>
<dbReference type="Proteomes" id="UP000002943">
    <property type="component" value="Unassembled WGS sequence"/>
</dbReference>
<protein>
    <recommendedName>
        <fullName evidence="2">Peptidase M15C domain-containing protein</fullName>
    </recommendedName>
</protein>
<accession>E3BNN7</accession>
<gene>
    <name evidence="3" type="ORF">VIBC2010_15514</name>
</gene>
<keyword evidence="1" id="KW-0732">Signal</keyword>
<proteinExistence type="predicted"/>
<dbReference type="InterPro" id="IPR009045">
    <property type="entry name" value="Zn_M74/Hedgehog-like"/>
</dbReference>
<dbReference type="RefSeq" id="WP_009602819.1">
    <property type="nucleotide sequence ID" value="NZ_AEIU01000096.1"/>
</dbReference>
<dbReference type="InterPro" id="IPR039561">
    <property type="entry name" value="Peptidase_M15C"/>
</dbReference>
<evidence type="ECO:0000259" key="2">
    <source>
        <dbReference type="Pfam" id="PF13539"/>
    </source>
</evidence>
<dbReference type="SUPFAM" id="SSF55166">
    <property type="entry name" value="Hedgehog/DD-peptidase"/>
    <property type="match status" value="1"/>
</dbReference>
<dbReference type="STRING" id="796620.VIBC2010_15514"/>
<sequence length="274" mass="30792">MNRLKLGLIFSILSASSIAQVQNISDSECSDMKRHQVLSQNAPVSCERLSKVTFNFVNFKGETKKGDLIVLDIIAPQVEQIFAKLYQKKFPLHSAIPMERFNGDDDASMAANNSSAFIARPITGGANWSKHAYGVAIDINPVQNPFLEFGDDGKITVKPNESTLKYVNRSRFRARSEIQRSGMAEDVVDIFAHYGFLIWGGDWNYPIDTQHFEIGSRKFIEQLSSAPKSDAIKAFSGYIDHYRTCFAKDTKVPAEQRRATCAYRTVTNFDFGDH</sequence>
<feature type="signal peptide" evidence="1">
    <location>
        <begin position="1"/>
        <end position="21"/>
    </location>
</feature>
<dbReference type="GO" id="GO:0008233">
    <property type="term" value="F:peptidase activity"/>
    <property type="evidence" value="ECO:0007669"/>
    <property type="project" value="InterPro"/>
</dbReference>
<reference evidence="3 4" key="1">
    <citation type="journal article" date="2012" name="Int. J. Syst. Evol. Microbiol.">
        <title>Vibrio caribbeanicus sp. nov., isolated from the marine sponge Scleritoderma cyanea.</title>
        <authorList>
            <person name="Hoffmann M."/>
            <person name="Monday S.R."/>
            <person name="Allard M.W."/>
            <person name="Strain E.A."/>
            <person name="Whittaker P."/>
            <person name="Naum M."/>
            <person name="McCarthy P.J."/>
            <person name="Lopez J.V."/>
            <person name="Fischer M."/>
            <person name="Brown E.W."/>
        </authorList>
    </citation>
    <scope>NUCLEOTIDE SEQUENCE [LARGE SCALE GENOMIC DNA]</scope>
    <source>
        <strain evidence="3 4">ATCC BAA-2122</strain>
    </source>
</reference>
<dbReference type="AlphaFoldDB" id="E3BNN7"/>
<dbReference type="OrthoDB" id="9799970at2"/>
<evidence type="ECO:0000313" key="3">
    <source>
        <dbReference type="EMBL" id="EFP95456.1"/>
    </source>
</evidence>
<feature type="chain" id="PRO_5003167140" description="Peptidase M15C domain-containing protein" evidence="1">
    <location>
        <begin position="22"/>
        <end position="274"/>
    </location>
</feature>
<keyword evidence="4" id="KW-1185">Reference proteome</keyword>
<name>E3BNN7_9VIBR</name>
<comment type="caution">
    <text evidence="3">The sequence shown here is derived from an EMBL/GenBank/DDBJ whole genome shotgun (WGS) entry which is preliminary data.</text>
</comment>
<dbReference type="EMBL" id="AEIU01000096">
    <property type="protein sequence ID" value="EFP95456.1"/>
    <property type="molecule type" value="Genomic_DNA"/>
</dbReference>
<evidence type="ECO:0000256" key="1">
    <source>
        <dbReference type="SAM" id="SignalP"/>
    </source>
</evidence>
<dbReference type="Pfam" id="PF13539">
    <property type="entry name" value="Peptidase_M15_4"/>
    <property type="match status" value="1"/>
</dbReference>